<feature type="non-terminal residue" evidence="2">
    <location>
        <position position="1"/>
    </location>
</feature>
<evidence type="ECO:0000313" key="2">
    <source>
        <dbReference type="EMBL" id="GAG42557.1"/>
    </source>
</evidence>
<protein>
    <recommendedName>
        <fullName evidence="1">Cupin type-2 domain-containing protein</fullName>
    </recommendedName>
</protein>
<dbReference type="InterPro" id="IPR013096">
    <property type="entry name" value="Cupin_2"/>
</dbReference>
<accession>X0Y5I9</accession>
<dbReference type="InterPro" id="IPR011051">
    <property type="entry name" value="RmlC_Cupin_sf"/>
</dbReference>
<proteinExistence type="predicted"/>
<gene>
    <name evidence="2" type="ORF">S01H1_83029</name>
</gene>
<comment type="caution">
    <text evidence="2">The sequence shown here is derived from an EMBL/GenBank/DDBJ whole genome shotgun (WGS) entry which is preliminary data.</text>
</comment>
<dbReference type="Pfam" id="PF07883">
    <property type="entry name" value="Cupin_2"/>
    <property type="match status" value="1"/>
</dbReference>
<feature type="domain" description="Cupin type-2" evidence="1">
    <location>
        <begin position="52"/>
        <end position="98"/>
    </location>
</feature>
<organism evidence="2">
    <name type="scientific">marine sediment metagenome</name>
    <dbReference type="NCBI Taxonomy" id="412755"/>
    <lineage>
        <taxon>unclassified sequences</taxon>
        <taxon>metagenomes</taxon>
        <taxon>ecological metagenomes</taxon>
    </lineage>
</organism>
<dbReference type="EMBL" id="BARS01056363">
    <property type="protein sequence ID" value="GAG42557.1"/>
    <property type="molecule type" value="Genomic_DNA"/>
</dbReference>
<evidence type="ECO:0000259" key="1">
    <source>
        <dbReference type="Pfam" id="PF07883"/>
    </source>
</evidence>
<sequence>VHTMTDRLDFGRIFADFPRVLFPYDKTLPVRGWLVQGPSQQVVFWHSKERYESAEHSHPYAEWGIVITGWCDIITAEGARRCHAGDAFHLEPNVPHASVTSDDYRSMDVFFSPDHLQAETDQQ</sequence>
<dbReference type="SUPFAM" id="SSF51182">
    <property type="entry name" value="RmlC-like cupins"/>
    <property type="match status" value="1"/>
</dbReference>
<dbReference type="InterPro" id="IPR014710">
    <property type="entry name" value="RmlC-like_jellyroll"/>
</dbReference>
<reference evidence="2" key="1">
    <citation type="journal article" date="2014" name="Front. Microbiol.">
        <title>High frequency of phylogenetically diverse reductive dehalogenase-homologous genes in deep subseafloor sedimentary metagenomes.</title>
        <authorList>
            <person name="Kawai M."/>
            <person name="Futagami T."/>
            <person name="Toyoda A."/>
            <person name="Takaki Y."/>
            <person name="Nishi S."/>
            <person name="Hori S."/>
            <person name="Arai W."/>
            <person name="Tsubouchi T."/>
            <person name="Morono Y."/>
            <person name="Uchiyama I."/>
            <person name="Ito T."/>
            <person name="Fujiyama A."/>
            <person name="Inagaki F."/>
            <person name="Takami H."/>
        </authorList>
    </citation>
    <scope>NUCLEOTIDE SEQUENCE</scope>
    <source>
        <strain evidence="2">Expedition CK06-06</strain>
    </source>
</reference>
<name>X0Y5I9_9ZZZZ</name>
<dbReference type="AlphaFoldDB" id="X0Y5I9"/>
<dbReference type="Gene3D" id="2.60.120.10">
    <property type="entry name" value="Jelly Rolls"/>
    <property type="match status" value="1"/>
</dbReference>